<keyword evidence="2" id="KW-1185">Reference proteome</keyword>
<evidence type="ECO:0000313" key="1">
    <source>
        <dbReference type="EMBL" id="SDN15800.1"/>
    </source>
</evidence>
<dbReference type="AlphaFoldDB" id="A0A1G9Z3B1"/>
<dbReference type="Proteomes" id="UP000199451">
    <property type="component" value="Unassembled WGS sequence"/>
</dbReference>
<dbReference type="OrthoDB" id="303661at2157"/>
<reference evidence="2" key="1">
    <citation type="submission" date="2016-10" db="EMBL/GenBank/DDBJ databases">
        <authorList>
            <person name="Varghese N."/>
            <person name="Submissions S."/>
        </authorList>
    </citation>
    <scope>NUCLEOTIDE SEQUENCE [LARGE SCALE GENOMIC DNA]</scope>
    <source>
        <strain evidence="2">CGMCC 1.10119</strain>
    </source>
</reference>
<dbReference type="EMBL" id="FNHL01000006">
    <property type="protein sequence ID" value="SDN15800.1"/>
    <property type="molecule type" value="Genomic_DNA"/>
</dbReference>
<accession>A0A1G9Z3B1</accession>
<proteinExistence type="predicted"/>
<dbReference type="STRING" id="660521.SAMN04487949_3529"/>
<organism evidence="1 2">
    <name type="scientific">Halogranum gelatinilyticum</name>
    <dbReference type="NCBI Taxonomy" id="660521"/>
    <lineage>
        <taxon>Archaea</taxon>
        <taxon>Methanobacteriati</taxon>
        <taxon>Methanobacteriota</taxon>
        <taxon>Stenosarchaea group</taxon>
        <taxon>Halobacteria</taxon>
        <taxon>Halobacteriales</taxon>
        <taxon>Haloferacaceae</taxon>
    </lineage>
</organism>
<name>A0A1G9Z3B1_9EURY</name>
<sequence>MENSSTPLTPSQESALGLIMQGVDDDETITHNEAVDLLTIGGFERPEAHDLLEQLLLKGYLYEATGGLRITG</sequence>
<evidence type="ECO:0000313" key="2">
    <source>
        <dbReference type="Proteomes" id="UP000199451"/>
    </source>
</evidence>
<gene>
    <name evidence="1" type="ORF">SAMN04487949_3529</name>
</gene>
<protein>
    <submittedName>
        <fullName evidence="1">Uncharacterized protein</fullName>
    </submittedName>
</protein>